<dbReference type="GO" id="GO:0005634">
    <property type="term" value="C:nucleus"/>
    <property type="evidence" value="ECO:0007669"/>
    <property type="project" value="UniProtKB-SubCell"/>
</dbReference>
<dbReference type="AlphaFoldDB" id="A0A445EX74"/>
<name>A0A445EX74_ARAHY</name>
<organism evidence="7 8">
    <name type="scientific">Arachis hypogaea</name>
    <name type="common">Peanut</name>
    <dbReference type="NCBI Taxonomy" id="3818"/>
    <lineage>
        <taxon>Eukaryota</taxon>
        <taxon>Viridiplantae</taxon>
        <taxon>Streptophyta</taxon>
        <taxon>Embryophyta</taxon>
        <taxon>Tracheophyta</taxon>
        <taxon>Spermatophyta</taxon>
        <taxon>Magnoliopsida</taxon>
        <taxon>eudicotyledons</taxon>
        <taxon>Gunneridae</taxon>
        <taxon>Pentapetalae</taxon>
        <taxon>rosids</taxon>
        <taxon>fabids</taxon>
        <taxon>Fabales</taxon>
        <taxon>Fabaceae</taxon>
        <taxon>Papilionoideae</taxon>
        <taxon>50 kb inversion clade</taxon>
        <taxon>dalbergioids sensu lato</taxon>
        <taxon>Dalbergieae</taxon>
        <taxon>Pterocarpus clade</taxon>
        <taxon>Arachis</taxon>
    </lineage>
</organism>
<sequence>MDSENYDLDEFLTSISFDFLYDSNPNNPSVSIYELDSLHEPQLSPSDMDHNNGLVSKCNGSTKCFTDQDPFFDPLEEQVLYESALTSSCITNNSMENQHSNQVIMAEEFLDFNSVDDICQWFDPSQEDNNSNTFVEPMQCDATSFSWKSVMDSYENCLLGSKEPESNLIEPAASSADDTASFECLSEFDFDVLRVLFSDSSIEEILNCEEAICNPLNNGSSSVLELSSENNKMEMMENISIPMNFTKNLAWFEARNNLTQPVPDSDTTNKIKRKKVQLGLVMDDSHSIKLEETILLPPRKKEERKKLSKKKDKAGEGSRPRPKDRQRIQDCIQQLRTIIPGKDVKECSIDNLLECSIRYMSFLSSTAHYANKLQEPDKPKANGVVLQESSVEGSKHCGTWSFEEPHQTLLCPIIVEDMSHPGQMLIELLCEEEGFSLEMVDTIKGLGLNILKAKMETRNKKLWARFIVEVFIVEQANRHVTKIDVFWSLLHLVEQKNSSGTGMDSSTNNNKYCNVMNDSSVSRLDKQQQEKESCNFFMSMTEALSFSG</sequence>
<protein>
    <recommendedName>
        <fullName evidence="6">BHLH domain-containing protein</fullName>
    </recommendedName>
</protein>
<dbReference type="InterPro" id="IPR011598">
    <property type="entry name" value="bHLH_dom"/>
</dbReference>
<evidence type="ECO:0000256" key="2">
    <source>
        <dbReference type="ARBA" id="ARBA00023015"/>
    </source>
</evidence>
<comment type="caution">
    <text evidence="7">The sequence shown here is derived from an EMBL/GenBank/DDBJ whole genome shotgun (WGS) entry which is preliminary data.</text>
</comment>
<feature type="compositionally biased region" description="Basic and acidic residues" evidence="5">
    <location>
        <begin position="313"/>
        <end position="327"/>
    </location>
</feature>
<evidence type="ECO:0000256" key="4">
    <source>
        <dbReference type="ARBA" id="ARBA00023242"/>
    </source>
</evidence>
<feature type="region of interest" description="Disordered" evidence="5">
    <location>
        <begin position="299"/>
        <end position="327"/>
    </location>
</feature>
<keyword evidence="8" id="KW-1185">Reference proteome</keyword>
<evidence type="ECO:0000256" key="5">
    <source>
        <dbReference type="SAM" id="MobiDB-lite"/>
    </source>
</evidence>
<evidence type="ECO:0000256" key="1">
    <source>
        <dbReference type="ARBA" id="ARBA00004123"/>
    </source>
</evidence>
<reference evidence="7 8" key="1">
    <citation type="submission" date="2019-01" db="EMBL/GenBank/DDBJ databases">
        <title>Sequencing of cultivated peanut Arachis hypogaea provides insights into genome evolution and oil improvement.</title>
        <authorList>
            <person name="Chen X."/>
        </authorList>
    </citation>
    <scope>NUCLEOTIDE SEQUENCE [LARGE SCALE GENOMIC DNA]</scope>
    <source>
        <strain evidence="8">cv. Fuhuasheng</strain>
        <tissue evidence="7">Leaves</tissue>
    </source>
</reference>
<evidence type="ECO:0000313" key="7">
    <source>
        <dbReference type="EMBL" id="RYR79993.1"/>
    </source>
</evidence>
<dbReference type="PANTHER" id="PTHR46196">
    <property type="entry name" value="TRANSCRIPTION FACTOR BHLH155-LIKE ISOFORM X1-RELATED"/>
    <property type="match status" value="1"/>
</dbReference>
<dbReference type="PANTHER" id="PTHR46196:SF2">
    <property type="entry name" value="TRANSCRIPTION FACTOR BHLH157"/>
    <property type="match status" value="1"/>
</dbReference>
<dbReference type="STRING" id="3818.A0A445EX74"/>
<evidence type="ECO:0000313" key="8">
    <source>
        <dbReference type="Proteomes" id="UP000289738"/>
    </source>
</evidence>
<accession>A0A445EX74</accession>
<dbReference type="InterPro" id="IPR043561">
    <property type="entry name" value="LHW-like"/>
</dbReference>
<comment type="subcellular location">
    <subcellularLocation>
        <location evidence="1">Nucleus</location>
    </subcellularLocation>
</comment>
<gene>
    <name evidence="7" type="ORF">Ahy_A01g004782</name>
</gene>
<dbReference type="EMBL" id="SDMP01000001">
    <property type="protein sequence ID" value="RYR79993.1"/>
    <property type="molecule type" value="Genomic_DNA"/>
</dbReference>
<dbReference type="GO" id="GO:0003700">
    <property type="term" value="F:DNA-binding transcription factor activity"/>
    <property type="evidence" value="ECO:0007669"/>
    <property type="project" value="InterPro"/>
</dbReference>
<dbReference type="PROSITE" id="PS50888">
    <property type="entry name" value="BHLH"/>
    <property type="match status" value="1"/>
</dbReference>
<feature type="domain" description="BHLH" evidence="6">
    <location>
        <begin position="312"/>
        <end position="363"/>
    </location>
</feature>
<keyword evidence="2" id="KW-0805">Transcription regulation</keyword>
<keyword evidence="4" id="KW-0539">Nucleus</keyword>
<dbReference type="Pfam" id="PF23176">
    <property type="entry name" value="bHLH_LHW"/>
    <property type="match status" value="1"/>
</dbReference>
<proteinExistence type="predicted"/>
<evidence type="ECO:0000256" key="3">
    <source>
        <dbReference type="ARBA" id="ARBA00023163"/>
    </source>
</evidence>
<evidence type="ECO:0000259" key="6">
    <source>
        <dbReference type="PROSITE" id="PS50888"/>
    </source>
</evidence>
<keyword evidence="3" id="KW-0804">Transcription</keyword>
<dbReference type="Proteomes" id="UP000289738">
    <property type="component" value="Chromosome A01"/>
</dbReference>
<dbReference type="GO" id="GO:0046983">
    <property type="term" value="F:protein dimerization activity"/>
    <property type="evidence" value="ECO:0007669"/>
    <property type="project" value="InterPro"/>
</dbReference>